<reference evidence="3 4" key="1">
    <citation type="journal article" date="2014" name="Genome Biol. Evol.">
        <title>Genome degeneration and adaptation in a nascent stage of symbiosis.</title>
        <authorList>
            <person name="Oakeson K.F."/>
            <person name="Gil R."/>
            <person name="Clayton A.L."/>
            <person name="Dunn D.M."/>
            <person name="von Niederhausern A.C."/>
            <person name="Hamil C."/>
            <person name="Aoyagi A."/>
            <person name="Duval B."/>
            <person name="Baca A."/>
            <person name="Silva F.J."/>
            <person name="Vallier A."/>
            <person name="Jackson D.G."/>
            <person name="Latorre A."/>
            <person name="Weiss R.B."/>
            <person name="Heddi A."/>
            <person name="Moya A."/>
            <person name="Dale C."/>
        </authorList>
    </citation>
    <scope>NUCLEOTIDE SEQUENCE [LARGE SCALE GENOMIC DNA]</scope>
    <source>
        <strain evidence="3 4">HS1</strain>
        <plasmid evidence="4">Plasmid pHS1</plasmid>
    </source>
</reference>
<proteinExistence type="predicted"/>
<dbReference type="HOGENOM" id="CLU_060077_8_1_6"/>
<keyword evidence="4" id="KW-1185">Reference proteome</keyword>
<evidence type="ECO:0000313" key="3">
    <source>
        <dbReference type="EMBL" id="AHF79267.1"/>
    </source>
</evidence>
<protein>
    <submittedName>
        <fullName evidence="3">Putative MerR family transcriptional regulator</fullName>
    </submittedName>
</protein>
<dbReference type="AlphaFoldDB" id="W0I3D2"/>
<gene>
    <name evidence="3" type="ORF">Sant_P0223</name>
</gene>
<geneLocation type="plasmid" evidence="3 4">
    <name>pHS1</name>
</geneLocation>
<name>W0I3D2_9GAMM</name>
<dbReference type="OrthoDB" id="9802039at2"/>
<dbReference type="KEGG" id="sod:Sant_P0223"/>
<dbReference type="InterPro" id="IPR009061">
    <property type="entry name" value="DNA-bd_dom_put_sf"/>
</dbReference>
<dbReference type="InterPro" id="IPR047057">
    <property type="entry name" value="MerR_fam"/>
</dbReference>
<dbReference type="SMART" id="SM00422">
    <property type="entry name" value="HTH_MERR"/>
    <property type="match status" value="1"/>
</dbReference>
<keyword evidence="1" id="KW-0238">DNA-binding</keyword>
<feature type="domain" description="HTH merR-type" evidence="2">
    <location>
        <begin position="4"/>
        <end position="73"/>
    </location>
</feature>
<dbReference type="CDD" id="cd01109">
    <property type="entry name" value="HTH_YyaN"/>
    <property type="match status" value="1"/>
</dbReference>
<dbReference type="RefSeq" id="WP_025424398.1">
    <property type="nucleotide sequence ID" value="NZ_CP006570.1"/>
</dbReference>
<dbReference type="PANTHER" id="PTHR30204:SF98">
    <property type="entry name" value="HTH-TYPE TRANSCRIPTIONAL REGULATOR ADHR"/>
    <property type="match status" value="1"/>
</dbReference>
<keyword evidence="3" id="KW-0614">Plasmid</keyword>
<dbReference type="Gene3D" id="1.10.1660.10">
    <property type="match status" value="1"/>
</dbReference>
<sequence length="127" mass="14391">MESNLTIEEVSCRTGLTAYTLRYYERIGLIAPVSRASGGQRRYSAADLAWIAFLLRLRTTKMPIHKMLVFAKLRGAGDCTVPDRRQMLEEHLVGVLSEIEKMRLAASALQEKIEHYHQLERSPSTGN</sequence>
<dbReference type="EMBL" id="CP006570">
    <property type="protein sequence ID" value="AHF79267.1"/>
    <property type="molecule type" value="Genomic_DNA"/>
</dbReference>
<evidence type="ECO:0000259" key="2">
    <source>
        <dbReference type="PROSITE" id="PS50937"/>
    </source>
</evidence>
<organism evidence="3 4">
    <name type="scientific">Sodalis praecaptivus</name>
    <dbReference type="NCBI Taxonomy" id="1239307"/>
    <lineage>
        <taxon>Bacteria</taxon>
        <taxon>Pseudomonadati</taxon>
        <taxon>Pseudomonadota</taxon>
        <taxon>Gammaproteobacteria</taxon>
        <taxon>Enterobacterales</taxon>
        <taxon>Bruguierivoracaceae</taxon>
        <taxon>Sodalis</taxon>
    </lineage>
</organism>
<evidence type="ECO:0000256" key="1">
    <source>
        <dbReference type="ARBA" id="ARBA00023125"/>
    </source>
</evidence>
<dbReference type="PANTHER" id="PTHR30204">
    <property type="entry name" value="REDOX-CYCLING DRUG-SENSING TRANSCRIPTIONAL ACTIVATOR SOXR"/>
    <property type="match status" value="1"/>
</dbReference>
<dbReference type="PATRIC" id="fig|1239307.3.peg.4768"/>
<dbReference type="Pfam" id="PF00376">
    <property type="entry name" value="MerR"/>
    <property type="match status" value="1"/>
</dbReference>
<dbReference type="Proteomes" id="UP000019028">
    <property type="component" value="Plasmid pHS1"/>
</dbReference>
<dbReference type="GO" id="GO:0003700">
    <property type="term" value="F:DNA-binding transcription factor activity"/>
    <property type="evidence" value="ECO:0007669"/>
    <property type="project" value="InterPro"/>
</dbReference>
<dbReference type="GO" id="GO:0003677">
    <property type="term" value="F:DNA binding"/>
    <property type="evidence" value="ECO:0007669"/>
    <property type="project" value="UniProtKB-KW"/>
</dbReference>
<dbReference type="SUPFAM" id="SSF46955">
    <property type="entry name" value="Putative DNA-binding domain"/>
    <property type="match status" value="1"/>
</dbReference>
<dbReference type="InterPro" id="IPR000551">
    <property type="entry name" value="MerR-type_HTH_dom"/>
</dbReference>
<evidence type="ECO:0000313" key="4">
    <source>
        <dbReference type="Proteomes" id="UP000019028"/>
    </source>
</evidence>
<accession>W0I3D2</accession>
<dbReference type="PROSITE" id="PS50937">
    <property type="entry name" value="HTH_MERR_2"/>
    <property type="match status" value="1"/>
</dbReference>